<reference evidence="8" key="1">
    <citation type="submission" date="2025-08" db="UniProtKB">
        <authorList>
            <consortium name="RefSeq"/>
        </authorList>
    </citation>
    <scope>IDENTIFICATION</scope>
</reference>
<dbReference type="SMART" id="SM00112">
    <property type="entry name" value="CA"/>
    <property type="match status" value="2"/>
</dbReference>
<dbReference type="PROSITE" id="PS50268">
    <property type="entry name" value="CADHERIN_2"/>
    <property type="match status" value="1"/>
</dbReference>
<keyword evidence="4" id="KW-0472">Membrane</keyword>
<accession>A0ABM3CQ42</accession>
<dbReference type="PANTHER" id="PTHR24027:SF433">
    <property type="entry name" value="CADHERIN 27-RELATED"/>
    <property type="match status" value="1"/>
</dbReference>
<dbReference type="Gene3D" id="2.60.40.60">
    <property type="entry name" value="Cadherins"/>
    <property type="match status" value="2"/>
</dbReference>
<proteinExistence type="predicted"/>
<dbReference type="CDD" id="cd11304">
    <property type="entry name" value="Cadherin_repeat"/>
    <property type="match status" value="1"/>
</dbReference>
<evidence type="ECO:0000256" key="1">
    <source>
        <dbReference type="ARBA" id="ARBA00004370"/>
    </source>
</evidence>
<dbReference type="Pfam" id="PF00028">
    <property type="entry name" value="Cadherin"/>
    <property type="match status" value="1"/>
</dbReference>
<organism evidence="7 8">
    <name type="scientific">Salmo salar</name>
    <name type="common">Atlantic salmon</name>
    <dbReference type="NCBI Taxonomy" id="8030"/>
    <lineage>
        <taxon>Eukaryota</taxon>
        <taxon>Metazoa</taxon>
        <taxon>Chordata</taxon>
        <taxon>Craniata</taxon>
        <taxon>Vertebrata</taxon>
        <taxon>Euteleostomi</taxon>
        <taxon>Actinopterygii</taxon>
        <taxon>Neopterygii</taxon>
        <taxon>Teleostei</taxon>
        <taxon>Protacanthopterygii</taxon>
        <taxon>Salmoniformes</taxon>
        <taxon>Salmonidae</taxon>
        <taxon>Salmoninae</taxon>
        <taxon>Salmo</taxon>
    </lineage>
</organism>
<dbReference type="InterPro" id="IPR015919">
    <property type="entry name" value="Cadherin-like_sf"/>
</dbReference>
<dbReference type="GeneID" id="123726135"/>
<gene>
    <name evidence="8" type="primary">LOC123726135</name>
</gene>
<comment type="subcellular location">
    <subcellularLocation>
        <location evidence="1">Membrane</location>
    </subcellularLocation>
</comment>
<dbReference type="PANTHER" id="PTHR24027">
    <property type="entry name" value="CADHERIN-23"/>
    <property type="match status" value="1"/>
</dbReference>
<keyword evidence="7" id="KW-1185">Reference proteome</keyword>
<dbReference type="PRINTS" id="PR00205">
    <property type="entry name" value="CADHERIN"/>
</dbReference>
<evidence type="ECO:0000313" key="7">
    <source>
        <dbReference type="Proteomes" id="UP001652741"/>
    </source>
</evidence>
<evidence type="ECO:0000313" key="8">
    <source>
        <dbReference type="RefSeq" id="XP_045548685.1"/>
    </source>
</evidence>
<name>A0ABM3CQ42_SALSA</name>
<sequence>MMLFQAAGNIKERESSDVPVLRLQVSDQDTKGTDAWKAKYTIHRDKDHNFRIATDPETNEGVLFVGKPLDYEDGSLRNLSVSVENEMPYFSCKIKGCPVTGLWDVVTTWGTSLTGITPPPLPNRQVTVMVEDVNNPPLFTHAVKTMMEEENMKLGRYLEKFTAIDLDRSHASTFMLDWGFNPPFSQPPMTGTGTLNIHIKDQNDKLPELEMATMDMCLSDEPSKVNITAYDLDGEPYSGPFYFQPQGDDVKGKWRIDSDNGYTVNLEKENPVYADHYNLLLMVLDQQGQGALHNLSVTVCDCSGGQLQSRQGLWNQDWSEGLKEN</sequence>
<evidence type="ECO:0000259" key="6">
    <source>
        <dbReference type="PROSITE" id="PS50268"/>
    </source>
</evidence>
<evidence type="ECO:0000256" key="2">
    <source>
        <dbReference type="ARBA" id="ARBA00022737"/>
    </source>
</evidence>
<dbReference type="InterPro" id="IPR039808">
    <property type="entry name" value="Cadherin"/>
</dbReference>
<dbReference type="SUPFAM" id="SSF49313">
    <property type="entry name" value="Cadherin-like"/>
    <property type="match status" value="3"/>
</dbReference>
<dbReference type="RefSeq" id="XP_045548685.1">
    <property type="nucleotide sequence ID" value="XM_045692729.1"/>
</dbReference>
<dbReference type="Proteomes" id="UP001652741">
    <property type="component" value="Chromosome ssa13"/>
</dbReference>
<evidence type="ECO:0000256" key="5">
    <source>
        <dbReference type="PROSITE-ProRule" id="PRU00043"/>
    </source>
</evidence>
<feature type="domain" description="Cadherin" evidence="6">
    <location>
        <begin position="10"/>
        <end position="139"/>
    </location>
</feature>
<dbReference type="InterPro" id="IPR002126">
    <property type="entry name" value="Cadherin-like_dom"/>
</dbReference>
<evidence type="ECO:0000256" key="4">
    <source>
        <dbReference type="ARBA" id="ARBA00023136"/>
    </source>
</evidence>
<keyword evidence="2" id="KW-0677">Repeat</keyword>
<keyword evidence="3 5" id="KW-0106">Calcium</keyword>
<evidence type="ECO:0000256" key="3">
    <source>
        <dbReference type="ARBA" id="ARBA00022837"/>
    </source>
</evidence>
<protein>
    <submittedName>
        <fullName evidence="8">Cadherin-like protein 26</fullName>
    </submittedName>
</protein>